<evidence type="ECO:0000256" key="1">
    <source>
        <dbReference type="SAM" id="MobiDB-lite"/>
    </source>
</evidence>
<gene>
    <name evidence="2" type="ORF">PVC01_000047800</name>
</gene>
<sequence length="361" mass="41977">MPKYLGDSSLSILNTKYYYTSLNEEKDDCQNEAFYIPAKEKLKTTSWKEDASDNILKALCYVYKKSLNDHFERHICKYLYFWLGNILLDKMKNNIVFVDVIIDLFNILKNDKIGKICDLPHYFMYENKFKNIKFFFDYSEDYNSYNQQLIGHNHSCNSEYKNYLDTYVNSYKKVRDECTKNPSHNSYCDEFHEYFKDKDVYYLSNWTCNLQEHGDEEEELVEDLAQDAQLPPGTGMGVHPTINQNEIPSVTREGEKGPDSSGYRSGERNSDLNSDSDPAGGSSTSTMKKSITSAVSAAGVLVPPFLIYNYTPAGTWISKLLGRNKGSNRNPYANQEIMENFYQPEDFYSERNRYNIMYNPE</sequence>
<protein>
    <submittedName>
        <fullName evidence="2">VIR protein</fullName>
    </submittedName>
</protein>
<dbReference type="InterPro" id="IPR008780">
    <property type="entry name" value="Plasmodium_Vir"/>
</dbReference>
<dbReference type="AlphaFoldDB" id="A0A1G4E762"/>
<dbReference type="Pfam" id="PF05795">
    <property type="entry name" value="Plasmodium_Vir"/>
    <property type="match status" value="1"/>
</dbReference>
<proteinExistence type="predicted"/>
<dbReference type="EMBL" id="FLYI01000105">
    <property type="protein sequence ID" value="SCA60106.1"/>
    <property type="molecule type" value="Genomic_DNA"/>
</dbReference>
<organism evidence="2 3">
    <name type="scientific">Plasmodium vivax</name>
    <name type="common">malaria parasite P. vivax</name>
    <dbReference type="NCBI Taxonomy" id="5855"/>
    <lineage>
        <taxon>Eukaryota</taxon>
        <taxon>Sar</taxon>
        <taxon>Alveolata</taxon>
        <taxon>Apicomplexa</taxon>
        <taxon>Aconoidasida</taxon>
        <taxon>Haemosporida</taxon>
        <taxon>Plasmodiidae</taxon>
        <taxon>Plasmodium</taxon>
        <taxon>Plasmodium (Plasmodium)</taxon>
    </lineage>
</organism>
<evidence type="ECO:0000313" key="2">
    <source>
        <dbReference type="EMBL" id="SCA60106.1"/>
    </source>
</evidence>
<evidence type="ECO:0000313" key="3">
    <source>
        <dbReference type="Proteomes" id="UP000305196"/>
    </source>
</evidence>
<name>A0A1G4E762_PLAVI</name>
<dbReference type="VEuPathDB" id="PlasmoDB:PVW1_070045500"/>
<accession>A0A1G4E762</accession>
<dbReference type="VEuPathDB" id="PlasmoDB:PVP01_0735900"/>
<reference evidence="2 3" key="1">
    <citation type="submission" date="2016-07" db="EMBL/GenBank/DDBJ databases">
        <authorList>
            <consortium name="Pathogen Informatics"/>
        </authorList>
    </citation>
    <scope>NUCLEOTIDE SEQUENCE [LARGE SCALE GENOMIC DNA]</scope>
</reference>
<dbReference type="VEuPathDB" id="PlasmoDB:PVPAM_110071100"/>
<dbReference type="Proteomes" id="UP000305196">
    <property type="component" value="Unassembled WGS sequence"/>
</dbReference>
<feature type="region of interest" description="Disordered" evidence="1">
    <location>
        <begin position="228"/>
        <end position="286"/>
    </location>
</feature>